<sequence>MQAEQRKIAQIPHCRPKPEVVSGKILSNEEEGLHLKLLLQSKERNGDMQIFFNNLYEILQSASQAPFGN</sequence>
<evidence type="ECO:0000313" key="1">
    <source>
        <dbReference type="EMBL" id="GGH22342.1"/>
    </source>
</evidence>
<protein>
    <submittedName>
        <fullName evidence="1">Uncharacterized protein</fullName>
    </submittedName>
</protein>
<gene>
    <name evidence="1" type="ORF">GCM10007423_04100</name>
</gene>
<comment type="caution">
    <text evidence="1">The sequence shown here is derived from an EMBL/GenBank/DDBJ whole genome shotgun (WGS) entry which is preliminary data.</text>
</comment>
<organism evidence="1 2">
    <name type="scientific">Dyadobacter endophyticus</name>
    <dbReference type="NCBI Taxonomy" id="1749036"/>
    <lineage>
        <taxon>Bacteria</taxon>
        <taxon>Pseudomonadati</taxon>
        <taxon>Bacteroidota</taxon>
        <taxon>Cytophagia</taxon>
        <taxon>Cytophagales</taxon>
        <taxon>Spirosomataceae</taxon>
        <taxon>Dyadobacter</taxon>
    </lineage>
</organism>
<reference evidence="2" key="1">
    <citation type="journal article" date="2019" name="Int. J. Syst. Evol. Microbiol.">
        <title>The Global Catalogue of Microorganisms (GCM) 10K type strain sequencing project: providing services to taxonomists for standard genome sequencing and annotation.</title>
        <authorList>
            <consortium name="The Broad Institute Genomics Platform"/>
            <consortium name="The Broad Institute Genome Sequencing Center for Infectious Disease"/>
            <person name="Wu L."/>
            <person name="Ma J."/>
        </authorList>
    </citation>
    <scope>NUCLEOTIDE SEQUENCE [LARGE SCALE GENOMIC DNA]</scope>
    <source>
        <strain evidence="2">CGMCC 1.15288</strain>
    </source>
</reference>
<keyword evidence="2" id="KW-1185">Reference proteome</keyword>
<dbReference type="Proteomes" id="UP000600214">
    <property type="component" value="Unassembled WGS sequence"/>
</dbReference>
<name>A0ABQ1YDR1_9BACT</name>
<evidence type="ECO:0000313" key="2">
    <source>
        <dbReference type="Proteomes" id="UP000600214"/>
    </source>
</evidence>
<dbReference type="EMBL" id="BMIA01000001">
    <property type="protein sequence ID" value="GGH22342.1"/>
    <property type="molecule type" value="Genomic_DNA"/>
</dbReference>
<accession>A0ABQ1YDR1</accession>
<proteinExistence type="predicted"/>